<dbReference type="Gene3D" id="3.30.2340.10">
    <property type="entry name" value="TruD, insertion domain"/>
    <property type="match status" value="1"/>
</dbReference>
<sequence>MEFETLLPRIIRPPAANAPVLKVARIRMTPDDFQVDEIPTYLPDGTGEHLYLWVEKTDVSGGELISRLARQLKVSARDIGVAGQKDRRAVTRQFVSLPRSCEARLSDFSDSQIRILSLSAHGNKLRTGHLQGNRFRIVLRDPAGECFTESQADEVRQRLTGLATTGFPNYFGPQRFGFDGNSVRDGIAVLQDSESAPRWKPQQRRRMKRLVASAVQSAVFNLVLADRVQDESFTSPKSGDVVCRKGGIRPFLFDERGDTAEDALVPMGPLPGPKMVAATGVILQQEVDRLADLGITDDDFRRYPKLTPGVRRGFVEFPTDVSASLLPDGAIQATFGLSSGSFATVLLAEVVEALQ</sequence>
<gene>
    <name evidence="6" type="primary">truD_1</name>
    <name evidence="4" type="synonym">truD</name>
    <name evidence="6" type="ORF">Fuma_00191</name>
</gene>
<protein>
    <recommendedName>
        <fullName evidence="4">tRNA pseudouridine synthase D</fullName>
        <ecNumber evidence="4">5.4.99.27</ecNumber>
    </recommendedName>
    <alternativeName>
        <fullName evidence="4">tRNA pseudouridine(13) synthase</fullName>
    </alternativeName>
    <alternativeName>
        <fullName evidence="4">tRNA pseudouridylate synthase D</fullName>
    </alternativeName>
    <alternativeName>
        <fullName evidence="4">tRNA-uridine isomerase D</fullName>
    </alternativeName>
</protein>
<dbReference type="EC" id="5.4.99.27" evidence="4"/>
<evidence type="ECO:0000256" key="4">
    <source>
        <dbReference type="HAMAP-Rule" id="MF_01082"/>
    </source>
</evidence>
<dbReference type="Pfam" id="PF01142">
    <property type="entry name" value="TruD"/>
    <property type="match status" value="2"/>
</dbReference>
<dbReference type="InterPro" id="IPR043165">
    <property type="entry name" value="TruD_insert_sf"/>
</dbReference>
<evidence type="ECO:0000256" key="3">
    <source>
        <dbReference type="ARBA" id="ARBA00023235"/>
    </source>
</evidence>
<name>A0A1P8W998_9PLAN</name>
<dbReference type="STRING" id="1891926.Fuma_00191"/>
<keyword evidence="2 4" id="KW-0819">tRNA processing</keyword>
<comment type="function">
    <text evidence="4">Responsible for synthesis of pseudouridine from uracil-13 in transfer RNAs.</text>
</comment>
<dbReference type="GO" id="GO:0005829">
    <property type="term" value="C:cytosol"/>
    <property type="evidence" value="ECO:0007669"/>
    <property type="project" value="TreeGrafter"/>
</dbReference>
<evidence type="ECO:0000313" key="6">
    <source>
        <dbReference type="EMBL" id="APZ90611.1"/>
    </source>
</evidence>
<dbReference type="GO" id="GO:0031119">
    <property type="term" value="P:tRNA pseudouridine synthesis"/>
    <property type="evidence" value="ECO:0007669"/>
    <property type="project" value="UniProtKB-UniRule"/>
</dbReference>
<dbReference type="PROSITE" id="PS01268">
    <property type="entry name" value="UPF0024"/>
    <property type="match status" value="1"/>
</dbReference>
<proteinExistence type="inferred from homology"/>
<dbReference type="HAMAP" id="MF_01082">
    <property type="entry name" value="TruD"/>
    <property type="match status" value="1"/>
</dbReference>
<dbReference type="InterPro" id="IPR050170">
    <property type="entry name" value="TruD_pseudoU_synthase"/>
</dbReference>
<evidence type="ECO:0000256" key="2">
    <source>
        <dbReference type="ARBA" id="ARBA00022694"/>
    </source>
</evidence>
<dbReference type="KEGG" id="fmr:Fuma_00191"/>
<accession>A0A1P8W998</accession>
<dbReference type="Gene3D" id="3.30.2350.20">
    <property type="entry name" value="TruD, catalytic domain"/>
    <property type="match status" value="1"/>
</dbReference>
<dbReference type="InterPro" id="IPR020103">
    <property type="entry name" value="PsdUridine_synth_cat_dom_sf"/>
</dbReference>
<dbReference type="PANTHER" id="PTHR47811">
    <property type="entry name" value="TRNA PSEUDOURIDINE SYNTHASE D"/>
    <property type="match status" value="1"/>
</dbReference>
<dbReference type="OrthoDB" id="1550679at2"/>
<organism evidence="6 7">
    <name type="scientific">Fuerstiella marisgermanici</name>
    <dbReference type="NCBI Taxonomy" id="1891926"/>
    <lineage>
        <taxon>Bacteria</taxon>
        <taxon>Pseudomonadati</taxon>
        <taxon>Planctomycetota</taxon>
        <taxon>Planctomycetia</taxon>
        <taxon>Planctomycetales</taxon>
        <taxon>Planctomycetaceae</taxon>
        <taxon>Fuerstiella</taxon>
    </lineage>
</organism>
<evidence type="ECO:0000313" key="7">
    <source>
        <dbReference type="Proteomes" id="UP000187735"/>
    </source>
</evidence>
<evidence type="ECO:0000256" key="1">
    <source>
        <dbReference type="ARBA" id="ARBA00007953"/>
    </source>
</evidence>
<dbReference type="InterPro" id="IPR042214">
    <property type="entry name" value="TruD_catalytic"/>
</dbReference>
<dbReference type="Proteomes" id="UP000187735">
    <property type="component" value="Chromosome"/>
</dbReference>
<comment type="similarity">
    <text evidence="1 4">Belongs to the pseudouridine synthase TruD family.</text>
</comment>
<dbReference type="InterPro" id="IPR011760">
    <property type="entry name" value="PsdUridine_synth_TruD_insert"/>
</dbReference>
<dbReference type="AlphaFoldDB" id="A0A1P8W998"/>
<dbReference type="InterPro" id="IPR020119">
    <property type="entry name" value="PsdUridine_synth_TruD_CS"/>
</dbReference>
<dbReference type="SUPFAM" id="SSF55120">
    <property type="entry name" value="Pseudouridine synthase"/>
    <property type="match status" value="1"/>
</dbReference>
<comment type="catalytic activity">
    <reaction evidence="4">
        <text>uridine(13) in tRNA = pseudouridine(13) in tRNA</text>
        <dbReference type="Rhea" id="RHEA:42540"/>
        <dbReference type="Rhea" id="RHEA-COMP:10105"/>
        <dbReference type="Rhea" id="RHEA-COMP:10106"/>
        <dbReference type="ChEBI" id="CHEBI:65314"/>
        <dbReference type="ChEBI" id="CHEBI:65315"/>
        <dbReference type="EC" id="5.4.99.27"/>
    </reaction>
</comment>
<dbReference type="InterPro" id="IPR001656">
    <property type="entry name" value="PsdUridine_synth_TruD"/>
</dbReference>
<dbReference type="GO" id="GO:0003723">
    <property type="term" value="F:RNA binding"/>
    <property type="evidence" value="ECO:0007669"/>
    <property type="project" value="InterPro"/>
</dbReference>
<dbReference type="PROSITE" id="PS50984">
    <property type="entry name" value="TRUD"/>
    <property type="match status" value="1"/>
</dbReference>
<keyword evidence="7" id="KW-1185">Reference proteome</keyword>
<reference evidence="6 7" key="1">
    <citation type="journal article" date="2016" name="Front. Microbiol.">
        <title>Fuerstia marisgermanicae gen. nov., sp. nov., an Unusual Member of the Phylum Planctomycetes from the German Wadden Sea.</title>
        <authorList>
            <person name="Kohn T."/>
            <person name="Heuer A."/>
            <person name="Jogler M."/>
            <person name="Vollmers J."/>
            <person name="Boedeker C."/>
            <person name="Bunk B."/>
            <person name="Rast P."/>
            <person name="Borchert D."/>
            <person name="Glockner I."/>
            <person name="Freese H.M."/>
            <person name="Klenk H.P."/>
            <person name="Overmann J."/>
            <person name="Kaster A.K."/>
            <person name="Rohde M."/>
            <person name="Wiegand S."/>
            <person name="Jogler C."/>
        </authorList>
    </citation>
    <scope>NUCLEOTIDE SEQUENCE [LARGE SCALE GENOMIC DNA]</scope>
    <source>
        <strain evidence="6 7">NH11</strain>
    </source>
</reference>
<dbReference type="GO" id="GO:0160150">
    <property type="term" value="F:tRNA pseudouridine(13) synthase activity"/>
    <property type="evidence" value="ECO:0007669"/>
    <property type="project" value="UniProtKB-EC"/>
</dbReference>
<dbReference type="PANTHER" id="PTHR47811:SF1">
    <property type="entry name" value="TRNA PSEUDOURIDINE SYNTHASE D"/>
    <property type="match status" value="1"/>
</dbReference>
<feature type="active site" description="Nucleophile" evidence="4">
    <location>
        <position position="86"/>
    </location>
</feature>
<feature type="domain" description="TRUD" evidence="5">
    <location>
        <begin position="166"/>
        <end position="316"/>
    </location>
</feature>
<keyword evidence="3 4" id="KW-0413">Isomerase</keyword>
<evidence type="ECO:0000259" key="5">
    <source>
        <dbReference type="PROSITE" id="PS50984"/>
    </source>
</evidence>
<dbReference type="EMBL" id="CP017641">
    <property type="protein sequence ID" value="APZ90611.1"/>
    <property type="molecule type" value="Genomic_DNA"/>
</dbReference>
<dbReference type="RefSeq" id="WP_083731709.1">
    <property type="nucleotide sequence ID" value="NZ_CP017641.1"/>
</dbReference>